<sequence>MENFKLHLINLSFSDLANKEADIEKSIFEYLRMLLYKQLKANNFDLRNGRIWIENKPIKVFINLANDSRKLLVEFICESSKEEAAKTIEINEFGGIRYIHFNYPISCDFASSIAETFGRNLSSIYRVLEKSYILNCIDSQGLMSKKIYALLDLNLEGLNIDANRCYFNVSEWNSQSKYFIYHINHSRLNKMITYYKKNQPKSKSPYFMVNTLLTARVPDIATEKALKNNNIANIPFSDFNYKDDNEHFDFWLAEKILFEDEDLVLNIITSHKNQYLEIIYPNSFREAFDSLPKDFYDSIINQFEYNFKDFKDYHKIINQKRLTESVFYKELKDFVVQVTANIGSQMLKP</sequence>
<gene>
    <name evidence="1" type="ORF">LX97_03472</name>
</gene>
<evidence type="ECO:0000313" key="1">
    <source>
        <dbReference type="EMBL" id="PZX36238.1"/>
    </source>
</evidence>
<evidence type="ECO:0008006" key="3">
    <source>
        <dbReference type="Google" id="ProtNLM"/>
    </source>
</evidence>
<proteinExistence type="predicted"/>
<protein>
    <recommendedName>
        <fullName evidence="3">Initiator Rep protein domain-containing protein</fullName>
    </recommendedName>
</protein>
<accession>A0ABX5PTL8</accession>
<dbReference type="EMBL" id="QKZR01000014">
    <property type="protein sequence ID" value="PZX36238.1"/>
    <property type="molecule type" value="Genomic_DNA"/>
</dbReference>
<dbReference type="Proteomes" id="UP000248584">
    <property type="component" value="Unassembled WGS sequence"/>
</dbReference>
<organism evidence="1 2">
    <name type="scientific">Nonlabens dokdonensis</name>
    <dbReference type="NCBI Taxonomy" id="328515"/>
    <lineage>
        <taxon>Bacteria</taxon>
        <taxon>Pseudomonadati</taxon>
        <taxon>Bacteroidota</taxon>
        <taxon>Flavobacteriia</taxon>
        <taxon>Flavobacteriales</taxon>
        <taxon>Flavobacteriaceae</taxon>
        <taxon>Nonlabens</taxon>
    </lineage>
</organism>
<keyword evidence="2" id="KW-1185">Reference proteome</keyword>
<evidence type="ECO:0000313" key="2">
    <source>
        <dbReference type="Proteomes" id="UP000248584"/>
    </source>
</evidence>
<comment type="caution">
    <text evidence="1">The sequence shown here is derived from an EMBL/GenBank/DDBJ whole genome shotgun (WGS) entry which is preliminary data.</text>
</comment>
<reference evidence="1 2" key="1">
    <citation type="submission" date="2018-06" db="EMBL/GenBank/DDBJ databases">
        <title>Genomic Encyclopedia of Archaeal and Bacterial Type Strains, Phase II (KMG-II): from individual species to whole genera.</title>
        <authorList>
            <person name="Goeker M."/>
        </authorList>
    </citation>
    <scope>NUCLEOTIDE SEQUENCE [LARGE SCALE GENOMIC DNA]</scope>
    <source>
        <strain evidence="1 2">DSM 17205</strain>
    </source>
</reference>
<name>A0ABX5PTL8_9FLAO</name>
<dbReference type="RefSeq" id="WP_015363443.1">
    <property type="nucleotide sequence ID" value="NZ_QKZR01000014.1"/>
</dbReference>